<keyword evidence="2" id="KW-0614">Plasmid</keyword>
<accession>A0ABN6BDE4</accession>
<dbReference type="EMBL" id="AP022607">
    <property type="protein sequence ID" value="BBZ15038.1"/>
    <property type="molecule type" value="Genomic_DNA"/>
</dbReference>
<evidence type="ECO:0000256" key="1">
    <source>
        <dbReference type="SAM" id="MobiDB-lite"/>
    </source>
</evidence>
<keyword evidence="3" id="KW-1185">Reference proteome</keyword>
<evidence type="ECO:0008006" key="4">
    <source>
        <dbReference type="Google" id="ProtNLM"/>
    </source>
</evidence>
<protein>
    <recommendedName>
        <fullName evidence="4">PPE family protein</fullName>
    </recommendedName>
</protein>
<dbReference type="Proteomes" id="UP000467379">
    <property type="component" value="Plasmid pJCM12687"/>
</dbReference>
<organism evidence="2 3">
    <name type="scientific">Mycobacterium branderi</name>
    <dbReference type="NCBI Taxonomy" id="43348"/>
    <lineage>
        <taxon>Bacteria</taxon>
        <taxon>Bacillati</taxon>
        <taxon>Actinomycetota</taxon>
        <taxon>Actinomycetes</taxon>
        <taxon>Mycobacteriales</taxon>
        <taxon>Mycobacteriaceae</taxon>
        <taxon>Mycobacterium</taxon>
    </lineage>
</organism>
<sequence>MAKPIDIPAAHVMQVARQVGASLARAAQPGPVPTAGAGSPVDGAAAGVAAAVSTNVAAASADLAPKSAQIEATAQAAVAAMKAKDAENASRIQAVPADLQEHTSDAGGRGVATMSSAGWEDDDWENFSEGSFEPKPVGPSGAGPGPNVGPGIPPSLIHRPR</sequence>
<evidence type="ECO:0000313" key="2">
    <source>
        <dbReference type="EMBL" id="BBZ15038.1"/>
    </source>
</evidence>
<gene>
    <name evidence="2" type="ORF">MBRA_52330</name>
</gene>
<reference evidence="2 3" key="1">
    <citation type="journal article" date="2019" name="Emerg. Microbes Infect.">
        <title>Comprehensive subspecies identification of 175 nontuberculous mycobacteria species based on 7547 genomic profiles.</title>
        <authorList>
            <person name="Matsumoto Y."/>
            <person name="Kinjo T."/>
            <person name="Motooka D."/>
            <person name="Nabeya D."/>
            <person name="Jung N."/>
            <person name="Uechi K."/>
            <person name="Horii T."/>
            <person name="Iida T."/>
            <person name="Fujita J."/>
            <person name="Nakamura S."/>
        </authorList>
    </citation>
    <scope>NUCLEOTIDE SEQUENCE [LARGE SCALE GENOMIC DNA]</scope>
    <source>
        <strain evidence="2 3">JCM 12687</strain>
        <plasmid evidence="2">pJCM12687</plasmid>
    </source>
</reference>
<geneLocation type="plasmid" evidence="2 3">
    <name>pJCM12687</name>
</geneLocation>
<feature type="region of interest" description="Disordered" evidence="1">
    <location>
        <begin position="99"/>
        <end position="161"/>
    </location>
</feature>
<proteinExistence type="predicted"/>
<evidence type="ECO:0000313" key="3">
    <source>
        <dbReference type="Proteomes" id="UP000467379"/>
    </source>
</evidence>
<name>A0ABN6BDE4_9MYCO</name>